<dbReference type="PANTHER" id="PTHR19229">
    <property type="entry name" value="ATP-BINDING CASSETTE TRANSPORTER SUBFAMILY A ABCA"/>
    <property type="match status" value="1"/>
</dbReference>
<dbReference type="GO" id="GO:0005319">
    <property type="term" value="F:lipid transporter activity"/>
    <property type="evidence" value="ECO:0007669"/>
    <property type="project" value="TreeGrafter"/>
</dbReference>
<reference evidence="5" key="1">
    <citation type="submission" date="2022-08" db="EMBL/GenBank/DDBJ databases">
        <title>Genome sequencing of akame (Lates japonicus).</title>
        <authorList>
            <person name="Hashiguchi Y."/>
            <person name="Takahashi H."/>
        </authorList>
    </citation>
    <scope>NUCLEOTIDE SEQUENCE</scope>
    <source>
        <strain evidence="5">Kochi</strain>
    </source>
</reference>
<dbReference type="AlphaFoldDB" id="A0AAD3MF26"/>
<dbReference type="InterPro" id="IPR003959">
    <property type="entry name" value="ATPase_AAA_core"/>
</dbReference>
<dbReference type="InterPro" id="IPR027417">
    <property type="entry name" value="P-loop_NTPase"/>
</dbReference>
<feature type="domain" description="ATPase AAA-type core" evidence="3">
    <location>
        <begin position="19"/>
        <end position="82"/>
    </location>
</feature>
<evidence type="ECO:0000313" key="5">
    <source>
        <dbReference type="EMBL" id="GLD52400.1"/>
    </source>
</evidence>
<dbReference type="InterPro" id="IPR056264">
    <property type="entry name" value="R2_ABCA1-4-like"/>
</dbReference>
<dbReference type="Gene3D" id="3.40.50.300">
    <property type="entry name" value="P-loop containing nucleotide triphosphate hydrolases"/>
    <property type="match status" value="1"/>
</dbReference>
<dbReference type="Pfam" id="PF23321">
    <property type="entry name" value="R1_ABCA1"/>
    <property type="match status" value="1"/>
</dbReference>
<dbReference type="FunFam" id="3.40.50.300:FF:005003">
    <property type="entry name" value="Uncharacterized protein"/>
    <property type="match status" value="1"/>
</dbReference>
<dbReference type="GO" id="GO:0016887">
    <property type="term" value="F:ATP hydrolysis activity"/>
    <property type="evidence" value="ECO:0007669"/>
    <property type="project" value="InterPro"/>
</dbReference>
<keyword evidence="1" id="KW-0813">Transport</keyword>
<evidence type="ECO:0000259" key="4">
    <source>
        <dbReference type="Pfam" id="PF23321"/>
    </source>
</evidence>
<gene>
    <name evidence="5" type="ORF">AKAME5_000531000</name>
</gene>
<keyword evidence="5" id="KW-0547">Nucleotide-binding</keyword>
<evidence type="ECO:0000313" key="6">
    <source>
        <dbReference type="Proteomes" id="UP001279410"/>
    </source>
</evidence>
<dbReference type="GO" id="GO:0016020">
    <property type="term" value="C:membrane"/>
    <property type="evidence" value="ECO:0007669"/>
    <property type="project" value="InterPro"/>
</dbReference>
<evidence type="ECO:0000256" key="1">
    <source>
        <dbReference type="ARBA" id="ARBA00022448"/>
    </source>
</evidence>
<keyword evidence="5" id="KW-0067">ATP-binding</keyword>
<feature type="domain" description="ABCA1-4-like C-terminal R2 regulatory" evidence="4">
    <location>
        <begin position="112"/>
        <end position="185"/>
    </location>
</feature>
<dbReference type="GO" id="GO:0140359">
    <property type="term" value="F:ABC-type transporter activity"/>
    <property type="evidence" value="ECO:0007669"/>
    <property type="project" value="InterPro"/>
</dbReference>
<dbReference type="Proteomes" id="UP001279410">
    <property type="component" value="Unassembled WGS sequence"/>
</dbReference>
<dbReference type="Pfam" id="PF13304">
    <property type="entry name" value="AAA_21"/>
    <property type="match status" value="1"/>
</dbReference>
<accession>A0AAD3MF26</accession>
<sequence>VQALQKSWSCPSMQTACWHLHSGGNKRKLSTAIALIGYPLLIFLDEPTTGMDPKARRFLWNLILDIIKTGRSVVLTSHSMEECEALCTRLGIMVNGRFKCLGSIQHLKNRFGDGYMITVRTKSSSNVKEVVRFFNRNFPEAVLKERHHTKVQYQLKSEWISLAQVFSKMEQVVEVLGIEDYSVSQTTLDNVFVNFAKKQSDNLEQQEVLPPGGAQSPLQHILNLLKSRPANTELSALISEAPEELESDDDEGLISFEEERVQLSFNTDTLC</sequence>
<feature type="non-terminal residue" evidence="5">
    <location>
        <position position="271"/>
    </location>
</feature>
<protein>
    <submittedName>
        <fullName evidence="5">ATP-binding cassette sub-family A member 2 isoform X1</fullName>
    </submittedName>
</protein>
<evidence type="ECO:0000256" key="2">
    <source>
        <dbReference type="ARBA" id="ARBA00022737"/>
    </source>
</evidence>
<keyword evidence="2" id="KW-0677">Repeat</keyword>
<evidence type="ECO:0000259" key="3">
    <source>
        <dbReference type="Pfam" id="PF13304"/>
    </source>
</evidence>
<proteinExistence type="predicted"/>
<name>A0AAD3MF26_LATJO</name>
<dbReference type="SUPFAM" id="SSF52540">
    <property type="entry name" value="P-loop containing nucleoside triphosphate hydrolases"/>
    <property type="match status" value="1"/>
</dbReference>
<keyword evidence="6" id="KW-1185">Reference proteome</keyword>
<comment type="caution">
    <text evidence="5">The sequence shown here is derived from an EMBL/GenBank/DDBJ whole genome shotgun (WGS) entry which is preliminary data.</text>
</comment>
<dbReference type="EMBL" id="BRZM01000014">
    <property type="protein sequence ID" value="GLD52400.1"/>
    <property type="molecule type" value="Genomic_DNA"/>
</dbReference>
<dbReference type="InterPro" id="IPR026082">
    <property type="entry name" value="ABCA"/>
</dbReference>
<dbReference type="PANTHER" id="PTHR19229:SF36">
    <property type="entry name" value="ATP-BINDING CASSETTE SUB-FAMILY A MEMBER 2"/>
    <property type="match status" value="1"/>
</dbReference>
<organism evidence="5 6">
    <name type="scientific">Lates japonicus</name>
    <name type="common">Japanese lates</name>
    <dbReference type="NCBI Taxonomy" id="270547"/>
    <lineage>
        <taxon>Eukaryota</taxon>
        <taxon>Metazoa</taxon>
        <taxon>Chordata</taxon>
        <taxon>Craniata</taxon>
        <taxon>Vertebrata</taxon>
        <taxon>Euteleostomi</taxon>
        <taxon>Actinopterygii</taxon>
        <taxon>Neopterygii</taxon>
        <taxon>Teleostei</taxon>
        <taxon>Neoteleostei</taxon>
        <taxon>Acanthomorphata</taxon>
        <taxon>Carangaria</taxon>
        <taxon>Carangaria incertae sedis</taxon>
        <taxon>Centropomidae</taxon>
        <taxon>Lates</taxon>
    </lineage>
</organism>
<dbReference type="GO" id="GO:0005524">
    <property type="term" value="F:ATP binding"/>
    <property type="evidence" value="ECO:0007669"/>
    <property type="project" value="UniProtKB-KW"/>
</dbReference>